<feature type="region of interest" description="Disordered" evidence="1">
    <location>
        <begin position="532"/>
        <end position="575"/>
    </location>
</feature>
<organism evidence="2 3">
    <name type="scientific">Euplotes crassus</name>
    <dbReference type="NCBI Taxonomy" id="5936"/>
    <lineage>
        <taxon>Eukaryota</taxon>
        <taxon>Sar</taxon>
        <taxon>Alveolata</taxon>
        <taxon>Ciliophora</taxon>
        <taxon>Intramacronucleata</taxon>
        <taxon>Spirotrichea</taxon>
        <taxon>Hypotrichia</taxon>
        <taxon>Euplotida</taxon>
        <taxon>Euplotidae</taxon>
        <taxon>Moneuplotes</taxon>
    </lineage>
</organism>
<feature type="compositionally biased region" description="Basic and acidic residues" evidence="1">
    <location>
        <begin position="613"/>
        <end position="630"/>
    </location>
</feature>
<accession>A0AAD1Y8B8</accession>
<feature type="compositionally biased region" description="Acidic residues" evidence="1">
    <location>
        <begin position="744"/>
        <end position="755"/>
    </location>
</feature>
<feature type="compositionally biased region" description="Polar residues" evidence="1">
    <location>
        <begin position="492"/>
        <end position="503"/>
    </location>
</feature>
<feature type="compositionally biased region" description="Basic and acidic residues" evidence="1">
    <location>
        <begin position="75"/>
        <end position="85"/>
    </location>
</feature>
<proteinExistence type="predicted"/>
<gene>
    <name evidence="2" type="ORF">ECRASSUSDP1_LOCUS28670</name>
</gene>
<feature type="compositionally biased region" description="Basic and acidic residues" evidence="1">
    <location>
        <begin position="649"/>
        <end position="658"/>
    </location>
</feature>
<feature type="region of interest" description="Disordered" evidence="1">
    <location>
        <begin position="724"/>
        <end position="755"/>
    </location>
</feature>
<evidence type="ECO:0000313" key="2">
    <source>
        <dbReference type="EMBL" id="CAI2387043.1"/>
    </source>
</evidence>
<feature type="compositionally biased region" description="Polar residues" evidence="1">
    <location>
        <begin position="548"/>
        <end position="559"/>
    </location>
</feature>
<sequence>MSIPQQVAPSSFEFKPPKVIIKKKSINPDKEKWMDTKPFFGGFAAQTKNQHPTISNPKGQNLSTKAGGFRPPEMGNKEKKNDEHPNLIIFNSANEKNTSHRASIRINGNQSGSAKKKMRTTTKAGGFKVNIKKKSKLDDLKNLKNIGDDHDRCAADPMIKEIIQDDEEADDLAEVIPHKRFSASLPKKLTTKAKKESIPDYTDKSIGEIIPAKDLQKLKQQKVHKIQGPLFEEVKPDKGDNAIKPDPFPTSRIENILNKYSEDIAEEEEYYKTKLKEKEDDKKKKEISLETLTKLMAHQRPVLQTTFEPVMPHDTKKQKAKEEEEWLYAYRNEEYYVQKRKELEELEKKKSEGKGTNLGGGFSKSFKTSHKSDTKRNLSGQKAGGSPNSKGHLNSRTAAQLDRLANINLEASKQDMVIDKMYAEIQEKKKIDQEGQKQKKVIKDKVKREKPTPNVPKTGLYSVNNWITQIEETDPEKLKKNITQKKAGAKKVTQTVERLTQPKNAKPKKDPSQQELWAILSKYGNAEKIIGRGGKQSQKFKNPALVQKTPSPVKNNTNLKAKKSEGVSYESPEIEGQKYQLSKINEEEMRIKEENKLLDTLITTQIHTEASKLSDRFSIDDNVRDKKLSDQDDNSSIDFDENNDELPEKEENKSTLEEESVKIRNVLNFVKKRVNPSDKKAAMRSSMDSLNDRTSLNKDLAMVDDLSEMSERDIDLEDQYAQMQQKQSNLIKESSQDSYSDIDSLNDVDEDFQGI</sequence>
<feature type="region of interest" description="Disordered" evidence="1">
    <location>
        <begin position="478"/>
        <end position="514"/>
    </location>
</feature>
<evidence type="ECO:0000313" key="3">
    <source>
        <dbReference type="Proteomes" id="UP001295684"/>
    </source>
</evidence>
<feature type="compositionally biased region" description="Polar residues" evidence="1">
    <location>
        <begin position="386"/>
        <end position="397"/>
    </location>
</feature>
<feature type="region of interest" description="Disordered" evidence="1">
    <location>
        <begin position="347"/>
        <end position="397"/>
    </location>
</feature>
<feature type="compositionally biased region" description="Basic and acidic residues" evidence="1">
    <location>
        <begin position="431"/>
        <end position="451"/>
    </location>
</feature>
<feature type="region of interest" description="Disordered" evidence="1">
    <location>
        <begin position="613"/>
        <end position="658"/>
    </location>
</feature>
<feature type="compositionally biased region" description="Acidic residues" evidence="1">
    <location>
        <begin position="631"/>
        <end position="648"/>
    </location>
</feature>
<dbReference type="EMBL" id="CAMPGE010029562">
    <property type="protein sequence ID" value="CAI2387043.1"/>
    <property type="molecule type" value="Genomic_DNA"/>
</dbReference>
<feature type="region of interest" description="Disordered" evidence="1">
    <location>
        <begin position="42"/>
        <end position="125"/>
    </location>
</feature>
<name>A0AAD1Y8B8_EUPCR</name>
<feature type="compositionally biased region" description="Polar residues" evidence="1">
    <location>
        <begin position="724"/>
        <end position="743"/>
    </location>
</feature>
<feature type="compositionally biased region" description="Polar residues" evidence="1">
    <location>
        <begin position="46"/>
        <end position="64"/>
    </location>
</feature>
<keyword evidence="3" id="KW-1185">Reference proteome</keyword>
<feature type="compositionally biased region" description="Basic residues" evidence="1">
    <location>
        <begin position="480"/>
        <end position="489"/>
    </location>
</feature>
<feature type="region of interest" description="Disordered" evidence="1">
    <location>
        <begin position="431"/>
        <end position="460"/>
    </location>
</feature>
<protein>
    <submittedName>
        <fullName evidence="2">Uncharacterized protein</fullName>
    </submittedName>
</protein>
<dbReference type="AlphaFoldDB" id="A0AAD1Y8B8"/>
<reference evidence="2" key="1">
    <citation type="submission" date="2023-07" db="EMBL/GenBank/DDBJ databases">
        <authorList>
            <consortium name="AG Swart"/>
            <person name="Singh M."/>
            <person name="Singh A."/>
            <person name="Seah K."/>
            <person name="Emmerich C."/>
        </authorList>
    </citation>
    <scope>NUCLEOTIDE SEQUENCE</scope>
    <source>
        <strain evidence="2">DP1</strain>
    </source>
</reference>
<evidence type="ECO:0000256" key="1">
    <source>
        <dbReference type="SAM" id="MobiDB-lite"/>
    </source>
</evidence>
<dbReference type="Proteomes" id="UP001295684">
    <property type="component" value="Unassembled WGS sequence"/>
</dbReference>
<comment type="caution">
    <text evidence="2">The sequence shown here is derived from an EMBL/GenBank/DDBJ whole genome shotgun (WGS) entry which is preliminary data.</text>
</comment>